<dbReference type="Proteomes" id="UP000664534">
    <property type="component" value="Unassembled WGS sequence"/>
</dbReference>
<dbReference type="EMBL" id="CAJPDT010000080">
    <property type="protein sequence ID" value="CAF9934976.1"/>
    <property type="molecule type" value="Genomic_DNA"/>
</dbReference>
<evidence type="ECO:0000256" key="1">
    <source>
        <dbReference type="SAM" id="MobiDB-lite"/>
    </source>
</evidence>
<accession>A0A8H3FZ50</accession>
<comment type="caution">
    <text evidence="2">The sequence shown here is derived from an EMBL/GenBank/DDBJ whole genome shotgun (WGS) entry which is preliminary data.</text>
</comment>
<keyword evidence="3" id="KW-1185">Reference proteome</keyword>
<evidence type="ECO:0000313" key="3">
    <source>
        <dbReference type="Proteomes" id="UP000664534"/>
    </source>
</evidence>
<dbReference type="OrthoDB" id="3914029at2759"/>
<gene>
    <name evidence="2" type="ORF">IMSHALPRED_010058</name>
</gene>
<reference evidence="2" key="1">
    <citation type="submission" date="2021-03" db="EMBL/GenBank/DDBJ databases">
        <authorList>
            <person name="Tagirdzhanova G."/>
        </authorList>
    </citation>
    <scope>NUCLEOTIDE SEQUENCE</scope>
</reference>
<evidence type="ECO:0000313" key="2">
    <source>
        <dbReference type="EMBL" id="CAF9934976.1"/>
    </source>
</evidence>
<dbReference type="AlphaFoldDB" id="A0A8H3FZ50"/>
<feature type="compositionally biased region" description="Polar residues" evidence="1">
    <location>
        <begin position="15"/>
        <end position="30"/>
    </location>
</feature>
<protein>
    <submittedName>
        <fullName evidence="2">Uncharacterized protein</fullName>
    </submittedName>
</protein>
<name>A0A8H3FZ50_9LECA</name>
<feature type="region of interest" description="Disordered" evidence="1">
    <location>
        <begin position="1"/>
        <end position="30"/>
    </location>
</feature>
<organism evidence="2 3">
    <name type="scientific">Imshaugia aleurites</name>
    <dbReference type="NCBI Taxonomy" id="172621"/>
    <lineage>
        <taxon>Eukaryota</taxon>
        <taxon>Fungi</taxon>
        <taxon>Dikarya</taxon>
        <taxon>Ascomycota</taxon>
        <taxon>Pezizomycotina</taxon>
        <taxon>Lecanoromycetes</taxon>
        <taxon>OSLEUM clade</taxon>
        <taxon>Lecanoromycetidae</taxon>
        <taxon>Lecanorales</taxon>
        <taxon>Lecanorineae</taxon>
        <taxon>Parmeliaceae</taxon>
        <taxon>Imshaugia</taxon>
    </lineage>
</organism>
<sequence length="208" mass="22555">MDSKSDPSSDGLPSYSESLRSPQQKSSHSYLPQNIAAARTSLISSLLNTHVTPHLHQSALSGLSNTTLILVPSNVASLQPAGKTASEGPSETIVGFPSAENLTLVRLHGQENSLVFWQQLAVMQELLQQLRSHLRNSGHRVIDGNETSLQGPKSPTAEWRTVQKETLGNGEANVRVDLKEVCMRTENEMGLYETRSGKAVVVKVEFGA</sequence>
<proteinExistence type="predicted"/>